<organism evidence="4 5">
    <name type="scientific">Salmonirosea aquatica</name>
    <dbReference type="NCBI Taxonomy" id="2654236"/>
    <lineage>
        <taxon>Bacteria</taxon>
        <taxon>Pseudomonadati</taxon>
        <taxon>Bacteroidota</taxon>
        <taxon>Cytophagia</taxon>
        <taxon>Cytophagales</taxon>
        <taxon>Spirosomataceae</taxon>
        <taxon>Salmonirosea</taxon>
    </lineage>
</organism>
<dbReference type="InterPro" id="IPR000184">
    <property type="entry name" value="Bac_surfAg_D15"/>
</dbReference>
<evidence type="ECO:0000256" key="1">
    <source>
        <dbReference type="ARBA" id="ARBA00004370"/>
    </source>
</evidence>
<dbReference type="GO" id="GO:0019867">
    <property type="term" value="C:outer membrane"/>
    <property type="evidence" value="ECO:0007669"/>
    <property type="project" value="InterPro"/>
</dbReference>
<proteinExistence type="predicted"/>
<dbReference type="InterPro" id="IPR034746">
    <property type="entry name" value="POTRA"/>
</dbReference>
<comment type="caution">
    <text evidence="4">The sequence shown here is derived from an EMBL/GenBank/DDBJ whole genome shotgun (WGS) entry which is preliminary data.</text>
</comment>
<keyword evidence="2" id="KW-0472">Membrane</keyword>
<feature type="domain" description="POTRA" evidence="3">
    <location>
        <begin position="38"/>
        <end position="116"/>
    </location>
</feature>
<dbReference type="AlphaFoldDB" id="A0A7C9F843"/>
<dbReference type="Pfam" id="PF01103">
    <property type="entry name" value="Omp85"/>
    <property type="match status" value="1"/>
</dbReference>
<sequence length="477" mass="56145">MVAGSGYAQVSEPFAADSTHIQKNDTLYKDTVAASDTVTIGNISIEGNYRTLTPIILREMAIKVGDTLPEHDLERRLEIDRRKIVNTNLFITVDMQHFVDPQDSTQVDVRILVKERLYFVILPVFELADRNFNEWWYERNHDFRRTTYGLFMSYLNLTGRADRLTLSAVFGFVPRYDILYSVPYIDRQMKTGITSGISYTTNKTLPYRTWKDKLDYFNSENLNRERLIIYTTLRRRNKFYDNHLLDMRWVSMQLSDTLTRLNPNYLLDGRKTQNFFQFTYSYSYDRRDNVQYPLRGYRYGGQVSKLGLLPFDDLNQGYLYGWYNRYLPLGKKWFFNTGLTARLSMPTRQPYAQTLGLGFRRDLVRGYELYVIDGQHYFLSSNELKYKLFSFQKTFPWIPVRQLNTIPMTAYLNSFADLGYVRNYYPELSNTRLGNKLIAGAGVGLDVVTFYNLIIRFNYTINGLGQDRFFFQVGRSL</sequence>
<accession>A0A7C9F843</accession>
<dbReference type="Gene3D" id="2.40.160.50">
    <property type="entry name" value="membrane protein fhac: a member of the omp85/tpsb transporter family"/>
    <property type="match status" value="1"/>
</dbReference>
<dbReference type="InterPro" id="IPR010827">
    <property type="entry name" value="BamA/TamA_POTRA"/>
</dbReference>
<comment type="subcellular location">
    <subcellularLocation>
        <location evidence="1">Membrane</location>
    </subcellularLocation>
</comment>
<dbReference type="Proteomes" id="UP000479293">
    <property type="component" value="Unassembled WGS sequence"/>
</dbReference>
<gene>
    <name evidence="4" type="ORF">GBK04_07485</name>
</gene>
<dbReference type="EMBL" id="WHLY01000002">
    <property type="protein sequence ID" value="MPR33204.1"/>
    <property type="molecule type" value="Genomic_DNA"/>
</dbReference>
<keyword evidence="5" id="KW-1185">Reference proteome</keyword>
<evidence type="ECO:0000256" key="2">
    <source>
        <dbReference type="ARBA" id="ARBA00023136"/>
    </source>
</evidence>
<evidence type="ECO:0000259" key="3">
    <source>
        <dbReference type="PROSITE" id="PS51779"/>
    </source>
</evidence>
<dbReference type="PROSITE" id="PS51779">
    <property type="entry name" value="POTRA"/>
    <property type="match status" value="1"/>
</dbReference>
<name>A0A7C9F843_9BACT</name>
<evidence type="ECO:0000313" key="4">
    <source>
        <dbReference type="EMBL" id="MPR33204.1"/>
    </source>
</evidence>
<dbReference type="Gene3D" id="3.10.20.310">
    <property type="entry name" value="membrane protein fhac"/>
    <property type="match status" value="1"/>
</dbReference>
<reference evidence="4 5" key="1">
    <citation type="submission" date="2019-10" db="EMBL/GenBank/DDBJ databases">
        <title>Draft Genome Sequence of Cytophagaceae sp. SJW1-29.</title>
        <authorList>
            <person name="Choi A."/>
        </authorList>
    </citation>
    <scope>NUCLEOTIDE SEQUENCE [LARGE SCALE GENOMIC DNA]</scope>
    <source>
        <strain evidence="4 5">SJW1-29</strain>
    </source>
</reference>
<protein>
    <submittedName>
        <fullName evidence="4">BamA/TamA family outer membrane protein</fullName>
    </submittedName>
</protein>
<dbReference type="Pfam" id="PF07244">
    <property type="entry name" value="POTRA"/>
    <property type="match status" value="1"/>
</dbReference>
<evidence type="ECO:0000313" key="5">
    <source>
        <dbReference type="Proteomes" id="UP000479293"/>
    </source>
</evidence>